<comment type="caution">
    <text evidence="1">The sequence shown here is derived from an EMBL/GenBank/DDBJ whole genome shotgun (WGS) entry which is preliminary data.</text>
</comment>
<protein>
    <recommendedName>
        <fullName evidence="3">DUF2867 domain-containing protein</fullName>
    </recommendedName>
</protein>
<dbReference type="EMBL" id="JAGINW010000001">
    <property type="protein sequence ID" value="MBP2329633.1"/>
    <property type="molecule type" value="Genomic_DNA"/>
</dbReference>
<name>A0ABS4U067_9PSEU</name>
<evidence type="ECO:0000313" key="2">
    <source>
        <dbReference type="Proteomes" id="UP001519332"/>
    </source>
</evidence>
<sequence>MPTQLTRTDFADAYAVRLPPDTSTDPREWAQRLFANTPRWVHRAMVLRDRLVSVVGLKAAGRMANNKAAMPFPEQAHTEREVIRGFDDRHLDFRSCIHVEETDDGVQLTIGTVVHFHNLFGRLYFLPVRPLHALIIHTMLHQAAAHPAIT</sequence>
<reference evidence="1 2" key="1">
    <citation type="submission" date="2021-03" db="EMBL/GenBank/DDBJ databases">
        <title>Sequencing the genomes of 1000 actinobacteria strains.</title>
        <authorList>
            <person name="Klenk H.-P."/>
        </authorList>
    </citation>
    <scope>NUCLEOTIDE SEQUENCE [LARGE SCALE GENOMIC DNA]</scope>
    <source>
        <strain evidence="1 2">DSM 46670</strain>
    </source>
</reference>
<dbReference type="InterPro" id="IPR021295">
    <property type="entry name" value="DUF2867"/>
</dbReference>
<gene>
    <name evidence="1" type="ORF">JOF56_010018</name>
</gene>
<dbReference type="Proteomes" id="UP001519332">
    <property type="component" value="Unassembled WGS sequence"/>
</dbReference>
<evidence type="ECO:0000313" key="1">
    <source>
        <dbReference type="EMBL" id="MBP2329633.1"/>
    </source>
</evidence>
<organism evidence="1 2">
    <name type="scientific">Kibdelosporangium banguiense</name>
    <dbReference type="NCBI Taxonomy" id="1365924"/>
    <lineage>
        <taxon>Bacteria</taxon>
        <taxon>Bacillati</taxon>
        <taxon>Actinomycetota</taxon>
        <taxon>Actinomycetes</taxon>
        <taxon>Pseudonocardiales</taxon>
        <taxon>Pseudonocardiaceae</taxon>
        <taxon>Kibdelosporangium</taxon>
    </lineage>
</organism>
<accession>A0ABS4U067</accession>
<proteinExistence type="predicted"/>
<dbReference type="RefSeq" id="WP_209646361.1">
    <property type="nucleotide sequence ID" value="NZ_JAGINW010000001.1"/>
</dbReference>
<dbReference type="Pfam" id="PF11066">
    <property type="entry name" value="DUF2867"/>
    <property type="match status" value="1"/>
</dbReference>
<evidence type="ECO:0008006" key="3">
    <source>
        <dbReference type="Google" id="ProtNLM"/>
    </source>
</evidence>
<keyword evidence="2" id="KW-1185">Reference proteome</keyword>